<evidence type="ECO:0000256" key="8">
    <source>
        <dbReference type="ARBA" id="ARBA00048679"/>
    </source>
</evidence>
<keyword evidence="5" id="KW-0418">Kinase</keyword>
<dbReference type="SUPFAM" id="SSF56112">
    <property type="entry name" value="Protein kinase-like (PK-like)"/>
    <property type="match status" value="1"/>
</dbReference>
<dbReference type="FunFam" id="3.30.200.20:FF:000075">
    <property type="entry name" value="Probable serine/threonine-protein kinase WNK1"/>
    <property type="match status" value="1"/>
</dbReference>
<evidence type="ECO:0000256" key="5">
    <source>
        <dbReference type="ARBA" id="ARBA00022777"/>
    </source>
</evidence>
<dbReference type="InterPro" id="IPR011009">
    <property type="entry name" value="Kinase-like_dom_sf"/>
</dbReference>
<accession>A0AAV1CCI4</accession>
<evidence type="ECO:0000256" key="2">
    <source>
        <dbReference type="ARBA" id="ARBA00022527"/>
    </source>
</evidence>
<evidence type="ECO:0000256" key="3">
    <source>
        <dbReference type="ARBA" id="ARBA00022679"/>
    </source>
</evidence>
<dbReference type="EMBL" id="OX459118">
    <property type="protein sequence ID" value="CAI9092177.1"/>
    <property type="molecule type" value="Genomic_DNA"/>
</dbReference>
<evidence type="ECO:0000313" key="11">
    <source>
        <dbReference type="Proteomes" id="UP001161247"/>
    </source>
</evidence>
<evidence type="ECO:0000259" key="9">
    <source>
        <dbReference type="PROSITE" id="PS50011"/>
    </source>
</evidence>
<dbReference type="FunFam" id="1.10.510.10:FF:000046">
    <property type="entry name" value="probable serine/threonine-protein kinase WNK9"/>
    <property type="match status" value="1"/>
</dbReference>
<dbReference type="PROSITE" id="PS00108">
    <property type="entry name" value="PROTEIN_KINASE_ST"/>
    <property type="match status" value="1"/>
</dbReference>
<dbReference type="AlphaFoldDB" id="A0AAV1CCI4"/>
<dbReference type="GO" id="GO:0005524">
    <property type="term" value="F:ATP binding"/>
    <property type="evidence" value="ECO:0007669"/>
    <property type="project" value="UniProtKB-KW"/>
</dbReference>
<dbReference type="InterPro" id="IPR050588">
    <property type="entry name" value="WNK_Ser-Thr_kinase"/>
</dbReference>
<dbReference type="PROSITE" id="PS50011">
    <property type="entry name" value="PROTEIN_KINASE_DOM"/>
    <property type="match status" value="1"/>
</dbReference>
<dbReference type="CDD" id="cd13983">
    <property type="entry name" value="STKc_WNK"/>
    <property type="match status" value="1"/>
</dbReference>
<evidence type="ECO:0000256" key="6">
    <source>
        <dbReference type="ARBA" id="ARBA00022840"/>
    </source>
</evidence>
<keyword evidence="6" id="KW-0067">ATP-binding</keyword>
<sequence length="453" mass="50185">MATKIMAAGDDDGILETSPDGRFVKYDEVLGKGAFKVVYKGFDQDSGYDVAWCQIKIDEAAVVKSSFADNLLSEANLMKSLEHENIAKCHSWWVDRGSMNINMITELFTSGTLRQYRNKHKSVNMKAIKNWGVQILKGLSYLHSHDPPVVHRDLKCDNIFVNGNNGQVKIGDLGLATLRQHHRRLVTVLGTPEFMAPELYEEDYDELVDIYSFGMCMLELVTCEYPYSECNNVAQIFKKVTTGVKPLSLGKLQDPQMKALIDKCLLPASQRPSAAELLKDPFFTSSTKKSTLEENNLPEFQASDSASTASSSGSSSSLSSVGSVWSATSSSPVSTAESFRSTTEVQFRLRGKRIDVNTISFNLYILDKRSLVGKSFEFDFDLKADDALKVALEMVDGDELSYHQVPIAAELIDCVVLELEPNWITCPGFHHELDVSSGCNDLSSTQQIGVVVH</sequence>
<proteinExistence type="predicted"/>
<name>A0AAV1CCI4_OLDCO</name>
<gene>
    <name evidence="10" type="ORF">OLC1_LOCUS3914</name>
</gene>
<evidence type="ECO:0000256" key="1">
    <source>
        <dbReference type="ARBA" id="ARBA00012513"/>
    </source>
</evidence>
<dbReference type="PANTHER" id="PTHR13902">
    <property type="entry name" value="SERINE/THREONINE-PROTEIN KINASE WNK WITH NO LYSINE -RELATED"/>
    <property type="match status" value="1"/>
</dbReference>
<feature type="domain" description="Protein kinase" evidence="9">
    <location>
        <begin position="24"/>
        <end position="283"/>
    </location>
</feature>
<protein>
    <recommendedName>
        <fullName evidence="1">non-specific serine/threonine protein kinase</fullName>
        <ecNumber evidence="1">2.7.11.1</ecNumber>
    </recommendedName>
</protein>
<keyword evidence="3" id="KW-0808">Transferase</keyword>
<dbReference type="Gene3D" id="3.30.200.20">
    <property type="entry name" value="Phosphorylase Kinase, domain 1"/>
    <property type="match status" value="1"/>
</dbReference>
<dbReference type="GO" id="GO:0004674">
    <property type="term" value="F:protein serine/threonine kinase activity"/>
    <property type="evidence" value="ECO:0007669"/>
    <property type="project" value="UniProtKB-KW"/>
</dbReference>
<dbReference type="InterPro" id="IPR000719">
    <property type="entry name" value="Prot_kinase_dom"/>
</dbReference>
<keyword evidence="11" id="KW-1185">Reference proteome</keyword>
<keyword evidence="2" id="KW-0723">Serine/threonine-protein kinase</keyword>
<dbReference type="Gene3D" id="1.10.510.10">
    <property type="entry name" value="Transferase(Phosphotransferase) domain 1"/>
    <property type="match status" value="1"/>
</dbReference>
<evidence type="ECO:0000256" key="4">
    <source>
        <dbReference type="ARBA" id="ARBA00022741"/>
    </source>
</evidence>
<organism evidence="10 11">
    <name type="scientific">Oldenlandia corymbosa var. corymbosa</name>
    <dbReference type="NCBI Taxonomy" id="529605"/>
    <lineage>
        <taxon>Eukaryota</taxon>
        <taxon>Viridiplantae</taxon>
        <taxon>Streptophyta</taxon>
        <taxon>Embryophyta</taxon>
        <taxon>Tracheophyta</taxon>
        <taxon>Spermatophyta</taxon>
        <taxon>Magnoliopsida</taxon>
        <taxon>eudicotyledons</taxon>
        <taxon>Gunneridae</taxon>
        <taxon>Pentapetalae</taxon>
        <taxon>asterids</taxon>
        <taxon>lamiids</taxon>
        <taxon>Gentianales</taxon>
        <taxon>Rubiaceae</taxon>
        <taxon>Rubioideae</taxon>
        <taxon>Spermacoceae</taxon>
        <taxon>Hedyotis-Oldenlandia complex</taxon>
        <taxon>Oldenlandia</taxon>
    </lineage>
</organism>
<keyword evidence="4" id="KW-0547">Nucleotide-binding</keyword>
<comment type="catalytic activity">
    <reaction evidence="8">
        <text>L-seryl-[protein] + ATP = O-phospho-L-seryl-[protein] + ADP + H(+)</text>
        <dbReference type="Rhea" id="RHEA:17989"/>
        <dbReference type="Rhea" id="RHEA-COMP:9863"/>
        <dbReference type="Rhea" id="RHEA-COMP:11604"/>
        <dbReference type="ChEBI" id="CHEBI:15378"/>
        <dbReference type="ChEBI" id="CHEBI:29999"/>
        <dbReference type="ChEBI" id="CHEBI:30616"/>
        <dbReference type="ChEBI" id="CHEBI:83421"/>
        <dbReference type="ChEBI" id="CHEBI:456216"/>
        <dbReference type="EC" id="2.7.11.1"/>
    </reaction>
</comment>
<dbReference type="SMART" id="SM00220">
    <property type="entry name" value="S_TKc"/>
    <property type="match status" value="1"/>
</dbReference>
<reference evidence="10" key="1">
    <citation type="submission" date="2023-03" db="EMBL/GenBank/DDBJ databases">
        <authorList>
            <person name="Julca I."/>
        </authorList>
    </citation>
    <scope>NUCLEOTIDE SEQUENCE</scope>
</reference>
<evidence type="ECO:0000313" key="10">
    <source>
        <dbReference type="EMBL" id="CAI9092177.1"/>
    </source>
</evidence>
<dbReference type="EC" id="2.7.11.1" evidence="1"/>
<dbReference type="Proteomes" id="UP001161247">
    <property type="component" value="Chromosome 1"/>
</dbReference>
<dbReference type="Pfam" id="PF00069">
    <property type="entry name" value="Pkinase"/>
    <property type="match status" value="1"/>
</dbReference>
<comment type="catalytic activity">
    <reaction evidence="7">
        <text>L-threonyl-[protein] + ATP = O-phospho-L-threonyl-[protein] + ADP + H(+)</text>
        <dbReference type="Rhea" id="RHEA:46608"/>
        <dbReference type="Rhea" id="RHEA-COMP:11060"/>
        <dbReference type="Rhea" id="RHEA-COMP:11605"/>
        <dbReference type="ChEBI" id="CHEBI:15378"/>
        <dbReference type="ChEBI" id="CHEBI:30013"/>
        <dbReference type="ChEBI" id="CHEBI:30616"/>
        <dbReference type="ChEBI" id="CHEBI:61977"/>
        <dbReference type="ChEBI" id="CHEBI:456216"/>
        <dbReference type="EC" id="2.7.11.1"/>
    </reaction>
</comment>
<evidence type="ECO:0000256" key="7">
    <source>
        <dbReference type="ARBA" id="ARBA00047899"/>
    </source>
</evidence>
<dbReference type="InterPro" id="IPR008271">
    <property type="entry name" value="Ser/Thr_kinase_AS"/>
</dbReference>